<dbReference type="AlphaFoldDB" id="A0A9P6PLX4"/>
<dbReference type="InterPro" id="IPR000210">
    <property type="entry name" value="BTB/POZ_dom"/>
</dbReference>
<keyword evidence="4" id="KW-1185">Reference proteome</keyword>
<proteinExistence type="predicted"/>
<feature type="compositionally biased region" description="Polar residues" evidence="1">
    <location>
        <begin position="67"/>
        <end position="83"/>
    </location>
</feature>
<sequence length="335" mass="38318">MRKDSTTANVEIIIRQRSDKEDKDSLHHGRQYQQQTTHANDDEYYVLQKRSDDSRTQEGNEKDPSSKDATVTTNDTRQGAQPLSASSSSSPSVSSRGVVFLAHKTILESTPFFARMLNGGFREGQRDEHGKHRIELTNDMFDVAIMDILLDYLYTREPISSDTTTTTTTARPRHRHHTYRSAQGPDRCSKESDSVYQPEQRSPSSPVRHTISTNVGLNLQTIISEPRNASTGTNLTLKHWGALYRAGTHLEDKDLQTQAIEHIQAQLDPDTALDEVLSWGHYHQEIKSVMMEYLVKKRRMVFGNEEQNRLRPYLWAEYEDQVDTLVEITSKIARQ</sequence>
<feature type="region of interest" description="Disordered" evidence="1">
    <location>
        <begin position="1"/>
        <end position="94"/>
    </location>
</feature>
<dbReference type="SUPFAM" id="SSF54695">
    <property type="entry name" value="POZ domain"/>
    <property type="match status" value="1"/>
</dbReference>
<dbReference type="InterPro" id="IPR011333">
    <property type="entry name" value="SKP1/BTB/POZ_sf"/>
</dbReference>
<gene>
    <name evidence="3" type="ORF">BG011_000893</name>
</gene>
<dbReference type="EMBL" id="JAAAJA010001204">
    <property type="protein sequence ID" value="KAG0247804.1"/>
    <property type="molecule type" value="Genomic_DNA"/>
</dbReference>
<feature type="region of interest" description="Disordered" evidence="1">
    <location>
        <begin position="162"/>
        <end position="210"/>
    </location>
</feature>
<feature type="compositionally biased region" description="Polar residues" evidence="1">
    <location>
        <begin position="194"/>
        <end position="210"/>
    </location>
</feature>
<dbReference type="CDD" id="cd18186">
    <property type="entry name" value="BTB_POZ_ZBTB_KLHL-like"/>
    <property type="match status" value="1"/>
</dbReference>
<name>A0A9P6PLX4_9FUNG</name>
<feature type="compositionally biased region" description="Basic and acidic residues" evidence="1">
    <location>
        <begin position="14"/>
        <end position="27"/>
    </location>
</feature>
<organism evidence="3 4">
    <name type="scientific">Mortierella polycephala</name>
    <dbReference type="NCBI Taxonomy" id="41804"/>
    <lineage>
        <taxon>Eukaryota</taxon>
        <taxon>Fungi</taxon>
        <taxon>Fungi incertae sedis</taxon>
        <taxon>Mucoromycota</taxon>
        <taxon>Mortierellomycotina</taxon>
        <taxon>Mortierellomycetes</taxon>
        <taxon>Mortierellales</taxon>
        <taxon>Mortierellaceae</taxon>
        <taxon>Mortierella</taxon>
    </lineage>
</organism>
<evidence type="ECO:0000256" key="1">
    <source>
        <dbReference type="SAM" id="MobiDB-lite"/>
    </source>
</evidence>
<protein>
    <recommendedName>
        <fullName evidence="2">BTB domain-containing protein</fullName>
    </recommendedName>
</protein>
<accession>A0A9P6PLX4</accession>
<feature type="domain" description="BTB" evidence="2">
    <location>
        <begin position="87"/>
        <end position="162"/>
    </location>
</feature>
<dbReference type="OrthoDB" id="2442882at2759"/>
<evidence type="ECO:0000313" key="3">
    <source>
        <dbReference type="EMBL" id="KAG0247804.1"/>
    </source>
</evidence>
<feature type="compositionally biased region" description="Low complexity" evidence="1">
    <location>
        <begin position="84"/>
        <end position="94"/>
    </location>
</feature>
<evidence type="ECO:0000259" key="2">
    <source>
        <dbReference type="PROSITE" id="PS50097"/>
    </source>
</evidence>
<feature type="compositionally biased region" description="Basic and acidic residues" evidence="1">
    <location>
        <begin position="49"/>
        <end position="66"/>
    </location>
</feature>
<dbReference type="Gene3D" id="3.30.710.10">
    <property type="entry name" value="Potassium Channel Kv1.1, Chain A"/>
    <property type="match status" value="1"/>
</dbReference>
<dbReference type="Proteomes" id="UP000726737">
    <property type="component" value="Unassembled WGS sequence"/>
</dbReference>
<reference evidence="3" key="1">
    <citation type="journal article" date="2020" name="Fungal Divers.">
        <title>Resolving the Mortierellaceae phylogeny through synthesis of multi-gene phylogenetics and phylogenomics.</title>
        <authorList>
            <person name="Vandepol N."/>
            <person name="Liber J."/>
            <person name="Desiro A."/>
            <person name="Na H."/>
            <person name="Kennedy M."/>
            <person name="Barry K."/>
            <person name="Grigoriev I.V."/>
            <person name="Miller A.N."/>
            <person name="O'Donnell K."/>
            <person name="Stajich J.E."/>
            <person name="Bonito G."/>
        </authorList>
    </citation>
    <scope>NUCLEOTIDE SEQUENCE</scope>
    <source>
        <strain evidence="3">KOD948</strain>
    </source>
</reference>
<dbReference type="PROSITE" id="PS50097">
    <property type="entry name" value="BTB"/>
    <property type="match status" value="1"/>
</dbReference>
<evidence type="ECO:0000313" key="4">
    <source>
        <dbReference type="Proteomes" id="UP000726737"/>
    </source>
</evidence>
<comment type="caution">
    <text evidence="3">The sequence shown here is derived from an EMBL/GenBank/DDBJ whole genome shotgun (WGS) entry which is preliminary data.</text>
</comment>